<dbReference type="AlphaFoldDB" id="A0A6H0WP18"/>
<feature type="region of interest" description="Disordered" evidence="1">
    <location>
        <begin position="15"/>
        <end position="38"/>
    </location>
</feature>
<evidence type="ECO:0000313" key="2">
    <source>
        <dbReference type="EMBL" id="QIW82281.1"/>
    </source>
</evidence>
<proteinExistence type="predicted"/>
<keyword evidence="3" id="KW-1185">Reference proteome</keyword>
<reference evidence="2 3" key="1">
    <citation type="submission" date="2020-02" db="EMBL/GenBank/DDBJ databases">
        <title>Genome sequencing, annotation and comparative genomic analysis of Bacillus tequilensis EA-CB0015, an effective biological control agent against Pseudocercospora fijiensis in banana plants.</title>
        <authorList>
            <person name="Cuellar-Gaviria T.Z."/>
            <person name="Ju K.-S."/>
            <person name="Villegas-Escobar V."/>
        </authorList>
    </citation>
    <scope>NUCLEOTIDE SEQUENCE [LARGE SCALE GENOMIC DNA]</scope>
    <source>
        <strain evidence="2 3">EA-CB0015</strain>
    </source>
</reference>
<dbReference type="KEGG" id="bteq:G4P54_17570"/>
<organism evidence="2 3">
    <name type="scientific">Bacillus tequilensis</name>
    <dbReference type="NCBI Taxonomy" id="227866"/>
    <lineage>
        <taxon>Bacteria</taxon>
        <taxon>Bacillati</taxon>
        <taxon>Bacillota</taxon>
        <taxon>Bacilli</taxon>
        <taxon>Bacillales</taxon>
        <taxon>Bacillaceae</taxon>
        <taxon>Bacillus</taxon>
    </lineage>
</organism>
<accession>A0A6H0WP18</accession>
<protein>
    <submittedName>
        <fullName evidence="2">DUF4885 domain-containing protein</fullName>
    </submittedName>
</protein>
<dbReference type="Pfam" id="PF16226">
    <property type="entry name" value="DUF4885"/>
    <property type="match status" value="1"/>
</dbReference>
<evidence type="ECO:0000313" key="3">
    <source>
        <dbReference type="Proteomes" id="UP000501914"/>
    </source>
</evidence>
<dbReference type="Proteomes" id="UP000501914">
    <property type="component" value="Chromosome"/>
</dbReference>
<gene>
    <name evidence="2" type="ORF">G4P54_17570</name>
</gene>
<evidence type="ECO:0000256" key="1">
    <source>
        <dbReference type="SAM" id="MobiDB-lite"/>
    </source>
</evidence>
<dbReference type="RefSeq" id="WP_167873911.1">
    <property type="nucleotide sequence ID" value="NZ_CP048852.1"/>
</dbReference>
<dbReference type="EMBL" id="CP048852">
    <property type="protein sequence ID" value="QIW82281.1"/>
    <property type="molecule type" value="Genomic_DNA"/>
</dbReference>
<sequence length="389" mass="44761">MRIKDSVKLQHLAQQINKQSHSSIRKKDTVSKQENQFHAYKKSSSIQSSSLKQINYSRESVMSEKNEVAKRYQLANEKTVVDTGEETLIHSRNPYVSESDIKIKILNEKYSRINRINLSKENPIGYIRDKYKNVNSPYFRHDLTNEERQAAYDNETEWLYKGKAQCYNMRDAAFRHVDMSGPNEDDRAKAFQRDVVNQQIGLLFDRQHLTIPKNTKLTFTITPFDYAATVTGTNDQKVIDTIEALLNSGSNSKELFQHIIGSRTDDSTQFEKKAYDKYQAVREIYEKTGYHLGDLQAQNGTFVTEDGRDILDVYREALEKDPLTKDFTLVALSHYGSEVKHLASVGYDTVPDLVLSIHYQNGFLEDAGQSKNYSANNRAWLPSLQLSDR</sequence>
<dbReference type="InterPro" id="IPR032617">
    <property type="entry name" value="DUF4885"/>
</dbReference>
<name>A0A6H0WP18_9BACI</name>